<evidence type="ECO:0008006" key="3">
    <source>
        <dbReference type="Google" id="ProtNLM"/>
    </source>
</evidence>
<dbReference type="SUPFAM" id="SSF103032">
    <property type="entry name" value="Hypothetical protein YwqG"/>
    <property type="match status" value="1"/>
</dbReference>
<organism evidence="1 2">
    <name type="scientific">Lentzea cavernae</name>
    <dbReference type="NCBI Taxonomy" id="2020703"/>
    <lineage>
        <taxon>Bacteria</taxon>
        <taxon>Bacillati</taxon>
        <taxon>Actinomycetota</taxon>
        <taxon>Actinomycetes</taxon>
        <taxon>Pseudonocardiales</taxon>
        <taxon>Pseudonocardiaceae</taxon>
        <taxon>Lentzea</taxon>
    </lineage>
</organism>
<evidence type="ECO:0000313" key="2">
    <source>
        <dbReference type="Proteomes" id="UP000605568"/>
    </source>
</evidence>
<name>A0ABQ3MG35_9PSEU</name>
<gene>
    <name evidence="1" type="ORF">GCM10017774_38740</name>
</gene>
<accession>A0ABQ3MG35</accession>
<evidence type="ECO:0000313" key="1">
    <source>
        <dbReference type="EMBL" id="GHH42410.1"/>
    </source>
</evidence>
<keyword evidence="2" id="KW-1185">Reference proteome</keyword>
<dbReference type="Gene3D" id="2.30.320.10">
    <property type="entry name" value="YwqG-like"/>
    <property type="match status" value="1"/>
</dbReference>
<protein>
    <recommendedName>
        <fullName evidence="3">DUF1963 domain-containing protein</fullName>
    </recommendedName>
</protein>
<comment type="caution">
    <text evidence="1">The sequence shown here is derived from an EMBL/GenBank/DDBJ whole genome shotgun (WGS) entry which is preliminary data.</text>
</comment>
<sequence>MINENERLGVIARQELPHDIASAWIALFRPAVRFRTADTGVRVGQLGGDPSLPTDMEWPACEAGPLNHIATVDCAALPRQSLDVPLPSAGSLLFFYLDGSYSPDGSPDPLGQGARRGQPEGARVIFIPAGAAVRGRPTPAGLRRYSSADLTAEPVVTGPSREHVLLHEVRLESGLSLAEAAEEVEVGEGAEGEDVFTEVVYLAGGEGPRHQVGGYSDPIQGAAESEIASLVLDGGFQNPRFAAEAAEWVLLAQFGSDPAREMLWGDVGSLYWLIRRDDLAAGRFDLARFTLQTG</sequence>
<dbReference type="PANTHER" id="PTHR36436">
    <property type="entry name" value="SLL5081 PROTEIN"/>
    <property type="match status" value="1"/>
</dbReference>
<proteinExistence type="predicted"/>
<dbReference type="EMBL" id="BNAR01000005">
    <property type="protein sequence ID" value="GHH42410.1"/>
    <property type="molecule type" value="Genomic_DNA"/>
</dbReference>
<dbReference type="Proteomes" id="UP000605568">
    <property type="component" value="Unassembled WGS sequence"/>
</dbReference>
<dbReference type="PANTHER" id="PTHR36436:SF6">
    <property type="entry name" value="SLL5081 PROTEIN"/>
    <property type="match status" value="1"/>
</dbReference>
<dbReference type="InterPro" id="IPR015315">
    <property type="entry name" value="DUF1963"/>
</dbReference>
<reference evidence="2" key="1">
    <citation type="journal article" date="2019" name="Int. J. Syst. Evol. Microbiol.">
        <title>The Global Catalogue of Microorganisms (GCM) 10K type strain sequencing project: providing services to taxonomists for standard genome sequencing and annotation.</title>
        <authorList>
            <consortium name="The Broad Institute Genomics Platform"/>
            <consortium name="The Broad Institute Genome Sequencing Center for Infectious Disease"/>
            <person name="Wu L."/>
            <person name="Ma J."/>
        </authorList>
    </citation>
    <scope>NUCLEOTIDE SEQUENCE [LARGE SCALE GENOMIC DNA]</scope>
    <source>
        <strain evidence="2">CGMCC 4.7367</strain>
    </source>
</reference>
<dbReference type="InterPro" id="IPR035948">
    <property type="entry name" value="YwqG-like_sf"/>
</dbReference>
<dbReference type="Pfam" id="PF09234">
    <property type="entry name" value="DUF1963"/>
    <property type="match status" value="1"/>
</dbReference>
<dbReference type="RefSeq" id="WP_191299320.1">
    <property type="nucleotide sequence ID" value="NZ_BNAR01000005.1"/>
</dbReference>